<dbReference type="InterPro" id="IPR000873">
    <property type="entry name" value="AMP-dep_synth/lig_dom"/>
</dbReference>
<dbReference type="InterPro" id="IPR045851">
    <property type="entry name" value="AMP-bd_C_sf"/>
</dbReference>
<keyword evidence="4" id="KW-1185">Reference proteome</keyword>
<dbReference type="Pfam" id="PF00501">
    <property type="entry name" value="AMP-binding"/>
    <property type="match status" value="1"/>
</dbReference>
<evidence type="ECO:0000313" key="3">
    <source>
        <dbReference type="EMBL" id="OSX62696.1"/>
    </source>
</evidence>
<dbReference type="AlphaFoldDB" id="A0A1X6N2K0"/>
<proteinExistence type="predicted"/>
<dbReference type="Pfam" id="PF13193">
    <property type="entry name" value="AMP-binding_C"/>
    <property type="match status" value="1"/>
</dbReference>
<dbReference type="RefSeq" id="XP_024339490.1">
    <property type="nucleotide sequence ID" value="XM_024485326.1"/>
</dbReference>
<dbReference type="PROSITE" id="PS00455">
    <property type="entry name" value="AMP_BINDING"/>
    <property type="match status" value="1"/>
</dbReference>
<dbReference type="InterPro" id="IPR020845">
    <property type="entry name" value="AMP-binding_CS"/>
</dbReference>
<dbReference type="EMBL" id="KZ110596">
    <property type="protein sequence ID" value="OSX62696.1"/>
    <property type="molecule type" value="Genomic_DNA"/>
</dbReference>
<dbReference type="OrthoDB" id="6509636at2759"/>
<dbReference type="GeneID" id="36330275"/>
<dbReference type="PANTHER" id="PTHR24096:SF422">
    <property type="entry name" value="BCDNA.GH02901"/>
    <property type="match status" value="1"/>
</dbReference>
<dbReference type="Gene3D" id="3.30.300.30">
    <property type="match status" value="1"/>
</dbReference>
<evidence type="ECO:0000259" key="2">
    <source>
        <dbReference type="Pfam" id="PF13193"/>
    </source>
</evidence>
<accession>A0A1X6N2K0</accession>
<evidence type="ECO:0008006" key="5">
    <source>
        <dbReference type="Google" id="ProtNLM"/>
    </source>
</evidence>
<evidence type="ECO:0000313" key="4">
    <source>
        <dbReference type="Proteomes" id="UP000194127"/>
    </source>
</evidence>
<dbReference type="SUPFAM" id="SSF56801">
    <property type="entry name" value="Acetyl-CoA synthetase-like"/>
    <property type="match status" value="1"/>
</dbReference>
<reference evidence="3 4" key="1">
    <citation type="submission" date="2017-04" db="EMBL/GenBank/DDBJ databases">
        <title>Genome Sequence of the Model Brown-Rot Fungus Postia placenta SB12.</title>
        <authorList>
            <consortium name="DOE Joint Genome Institute"/>
            <person name="Gaskell J."/>
            <person name="Kersten P."/>
            <person name="Larrondo L.F."/>
            <person name="Canessa P."/>
            <person name="Martinez D."/>
            <person name="Hibbett D."/>
            <person name="Schmoll M."/>
            <person name="Kubicek C.P."/>
            <person name="Martinez A.T."/>
            <person name="Yadav J."/>
            <person name="Master E."/>
            <person name="Magnuson J.K."/>
            <person name="James T."/>
            <person name="Yaver D."/>
            <person name="Berka R."/>
            <person name="Labutti K."/>
            <person name="Lipzen A."/>
            <person name="Aerts A."/>
            <person name="Barry K."/>
            <person name="Henrissat B."/>
            <person name="Blanchette R."/>
            <person name="Grigoriev I."/>
            <person name="Cullen D."/>
        </authorList>
    </citation>
    <scope>NUCLEOTIDE SEQUENCE [LARGE SCALE GENOMIC DNA]</scope>
    <source>
        <strain evidence="3 4">MAD-698-R-SB12</strain>
    </source>
</reference>
<feature type="domain" description="AMP-binding enzyme C-terminal" evidence="2">
    <location>
        <begin position="469"/>
        <end position="556"/>
    </location>
</feature>
<sequence>MSEIHGAGGPLPPIPDNMTLVQFMLDYRHPSRPTANKSTPWLIEDATGRKIGVDEIRANTQALATGLGSRFNIGTYTNFCIFSPNHIFWPVMIWYTCSHLDVLPSPANPSYTADELVHQLKTTSTKLIFAHPSIYPVALAAARTAGITSERIVLLDALPSTTTGTPTHTTVPQLIAEGKKAGCKFTERKLAPGEARTKLAFLCFSSGTTGLPKISLPPASIAVAISHYSLIANIVQIATYANADPKPCEAKTYRPGDVSIADVYGLVYILHFGLFYGMSIVVVPKFDFVNMLKSIERYRINYAPCVILTRYLQHPEVKKHDLSSLRVIVSGAAPLSGEITEKLSEVLPSVSIAQGFGMTETAVIVAMPRHDKKIGTPGSSGVLIPGTTARVLRPDGTLAARNEPGHLIVTGPSMASGYFKNEKATRETFIDGWVHTGDEVVFNDEGELFVVDRIKELLKVKGFQVAPAELEGFLLDHPDVADVCVVGINDDYHGDLPLAFVVPSAAAQQRIKANPAEAQRIKTALITYVASGKVHYKQLTAGVELIDVIPRNPSGKLLRRFLRDRAREMWKQGKLTSATVKAKL</sequence>
<evidence type="ECO:0000259" key="1">
    <source>
        <dbReference type="Pfam" id="PF00501"/>
    </source>
</evidence>
<feature type="domain" description="AMP-dependent synthetase/ligase" evidence="1">
    <location>
        <begin position="46"/>
        <end position="419"/>
    </location>
</feature>
<dbReference type="STRING" id="670580.A0A1X6N2K0"/>
<name>A0A1X6N2K0_9APHY</name>
<dbReference type="GO" id="GO:0016405">
    <property type="term" value="F:CoA-ligase activity"/>
    <property type="evidence" value="ECO:0007669"/>
    <property type="project" value="TreeGrafter"/>
</dbReference>
<dbReference type="InterPro" id="IPR025110">
    <property type="entry name" value="AMP-bd_C"/>
</dbReference>
<organism evidence="3 4">
    <name type="scientific">Postia placenta MAD-698-R-SB12</name>
    <dbReference type="NCBI Taxonomy" id="670580"/>
    <lineage>
        <taxon>Eukaryota</taxon>
        <taxon>Fungi</taxon>
        <taxon>Dikarya</taxon>
        <taxon>Basidiomycota</taxon>
        <taxon>Agaricomycotina</taxon>
        <taxon>Agaricomycetes</taxon>
        <taxon>Polyporales</taxon>
        <taxon>Adustoporiaceae</taxon>
        <taxon>Rhodonia</taxon>
    </lineage>
</organism>
<dbReference type="PANTHER" id="PTHR24096">
    <property type="entry name" value="LONG-CHAIN-FATTY-ACID--COA LIGASE"/>
    <property type="match status" value="1"/>
</dbReference>
<dbReference type="Proteomes" id="UP000194127">
    <property type="component" value="Unassembled WGS sequence"/>
</dbReference>
<protein>
    <recommendedName>
        <fullName evidence="5">AMP-dependent synthetase/ligase domain-containing protein</fullName>
    </recommendedName>
</protein>
<gene>
    <name evidence="3" type="ORF">POSPLADRAFT_1141663</name>
</gene>
<dbReference type="Gene3D" id="3.40.50.12780">
    <property type="entry name" value="N-terminal domain of ligase-like"/>
    <property type="match status" value="1"/>
</dbReference>
<dbReference type="InterPro" id="IPR042099">
    <property type="entry name" value="ANL_N_sf"/>
</dbReference>